<accession>A0A4U3KY85</accession>
<organism evidence="2 3">
    <name type="scientific">Ilyomonas limi</name>
    <dbReference type="NCBI Taxonomy" id="2575867"/>
    <lineage>
        <taxon>Bacteria</taxon>
        <taxon>Pseudomonadati</taxon>
        <taxon>Bacteroidota</taxon>
        <taxon>Chitinophagia</taxon>
        <taxon>Chitinophagales</taxon>
        <taxon>Chitinophagaceae</taxon>
        <taxon>Ilyomonas</taxon>
    </lineage>
</organism>
<evidence type="ECO:0000256" key="1">
    <source>
        <dbReference type="SAM" id="Phobius"/>
    </source>
</evidence>
<proteinExistence type="predicted"/>
<keyword evidence="1" id="KW-0472">Membrane</keyword>
<keyword evidence="3" id="KW-1185">Reference proteome</keyword>
<evidence type="ECO:0008006" key="4">
    <source>
        <dbReference type="Google" id="ProtNLM"/>
    </source>
</evidence>
<comment type="caution">
    <text evidence="2">The sequence shown here is derived from an EMBL/GenBank/DDBJ whole genome shotgun (WGS) entry which is preliminary data.</text>
</comment>
<gene>
    <name evidence="2" type="ORF">FC093_16910</name>
</gene>
<dbReference type="OrthoDB" id="660546at2"/>
<evidence type="ECO:0000313" key="3">
    <source>
        <dbReference type="Proteomes" id="UP000305848"/>
    </source>
</evidence>
<dbReference type="RefSeq" id="WP_137262987.1">
    <property type="nucleotide sequence ID" value="NZ_SZQL01000014.1"/>
</dbReference>
<name>A0A4U3KY85_9BACT</name>
<reference evidence="2 3" key="1">
    <citation type="submission" date="2019-05" db="EMBL/GenBank/DDBJ databases">
        <title>Panacibacter sp. strain 17mud1-8 Genome sequencing and assembly.</title>
        <authorList>
            <person name="Chhetri G."/>
        </authorList>
    </citation>
    <scope>NUCLEOTIDE SEQUENCE [LARGE SCALE GENOMIC DNA]</scope>
    <source>
        <strain evidence="2 3">17mud1-8</strain>
    </source>
</reference>
<keyword evidence="1" id="KW-0812">Transmembrane</keyword>
<dbReference type="Proteomes" id="UP000305848">
    <property type="component" value="Unassembled WGS sequence"/>
</dbReference>
<feature type="transmembrane region" description="Helical" evidence="1">
    <location>
        <begin position="146"/>
        <end position="167"/>
    </location>
</feature>
<dbReference type="EMBL" id="SZQL01000014">
    <property type="protein sequence ID" value="TKK66714.1"/>
    <property type="molecule type" value="Genomic_DNA"/>
</dbReference>
<sequence>MHKYDYYIQDYLLNEGGFSAEHIGEFKAIKQSDNTMPAVSFIYDKHAGTSQGLVAFVADKEHKSKVVIGFDLEAYFDEARQFMNTGKPWIIPGIGQLQMNMNREYELVPEQEEQAAALERKRAIQSSHPANEYGLERTDVPNDNRAGVILLTLLLIAALGFGAYYLYSNQQEAEPGTAVADTATTKADTMVTVPPSSNMNNTVTTTTPPATQQPIDTAAVPATNSSGTMNVQFVITRTTNTAYAYKRYNQLKSYGIAVIMDSVQRDTSMLYKLYLTKTLAPTDTARVKDSLTVYFGKPVRIGEVK</sequence>
<keyword evidence="1" id="KW-1133">Transmembrane helix</keyword>
<protein>
    <recommendedName>
        <fullName evidence="4">CCDC81-like prokaryotic HU domain-containing protein</fullName>
    </recommendedName>
</protein>
<evidence type="ECO:0000313" key="2">
    <source>
        <dbReference type="EMBL" id="TKK66714.1"/>
    </source>
</evidence>
<dbReference type="AlphaFoldDB" id="A0A4U3KY85"/>